<protein>
    <submittedName>
        <fullName evidence="1">Uncharacterized protein</fullName>
    </submittedName>
</protein>
<evidence type="ECO:0000313" key="1">
    <source>
        <dbReference type="EMBL" id="RNA17334.1"/>
    </source>
</evidence>
<evidence type="ECO:0000313" key="2">
    <source>
        <dbReference type="Proteomes" id="UP000276133"/>
    </source>
</evidence>
<name>A0A3M7R1U0_BRAPC</name>
<dbReference type="Proteomes" id="UP000276133">
    <property type="component" value="Unassembled WGS sequence"/>
</dbReference>
<dbReference type="AlphaFoldDB" id="A0A3M7R1U0"/>
<gene>
    <name evidence="1" type="ORF">BpHYR1_007588</name>
</gene>
<proteinExistence type="predicted"/>
<keyword evidence="2" id="KW-1185">Reference proteome</keyword>
<sequence length="118" mass="13523">MEPTISDILSQLSNHLYACLFLFLNPDYSRIAQISTSHQLGLKLIQLKCSICVSTTLFGIRFNLRLFLAKLGPSLVNKLIIFIKTNYSSKKNLHLNGQLHKIYLNLLHQLLLLWKNAN</sequence>
<dbReference type="EMBL" id="REGN01004474">
    <property type="protein sequence ID" value="RNA17334.1"/>
    <property type="molecule type" value="Genomic_DNA"/>
</dbReference>
<comment type="caution">
    <text evidence="1">The sequence shown here is derived from an EMBL/GenBank/DDBJ whole genome shotgun (WGS) entry which is preliminary data.</text>
</comment>
<accession>A0A3M7R1U0</accession>
<organism evidence="1 2">
    <name type="scientific">Brachionus plicatilis</name>
    <name type="common">Marine rotifer</name>
    <name type="synonym">Brachionus muelleri</name>
    <dbReference type="NCBI Taxonomy" id="10195"/>
    <lineage>
        <taxon>Eukaryota</taxon>
        <taxon>Metazoa</taxon>
        <taxon>Spiralia</taxon>
        <taxon>Gnathifera</taxon>
        <taxon>Rotifera</taxon>
        <taxon>Eurotatoria</taxon>
        <taxon>Monogononta</taxon>
        <taxon>Pseudotrocha</taxon>
        <taxon>Ploima</taxon>
        <taxon>Brachionidae</taxon>
        <taxon>Brachionus</taxon>
    </lineage>
</organism>
<reference evidence="1 2" key="1">
    <citation type="journal article" date="2018" name="Sci. Rep.">
        <title>Genomic signatures of local adaptation to the degree of environmental predictability in rotifers.</title>
        <authorList>
            <person name="Franch-Gras L."/>
            <person name="Hahn C."/>
            <person name="Garcia-Roger E.M."/>
            <person name="Carmona M.J."/>
            <person name="Serra M."/>
            <person name="Gomez A."/>
        </authorList>
    </citation>
    <scope>NUCLEOTIDE SEQUENCE [LARGE SCALE GENOMIC DNA]</scope>
    <source>
        <strain evidence="1">HYR1</strain>
    </source>
</reference>